<comment type="caution">
    <text evidence="2">The sequence shown here is derived from an EMBL/GenBank/DDBJ whole genome shotgun (WGS) entry which is preliminary data.</text>
</comment>
<keyword evidence="3" id="KW-1185">Reference proteome</keyword>
<sequence length="123" mass="13329">MTAWIACFAILLVALAPSISHAFASKRASSKEWTEICTSTGVKQVEVTVGKSAEPFDPSEHDQHSEDCPFCRTQADSVGPPPTTVTVVFGPDTSLSYPFLFYQAPRPLFTWAPAQSRAPPLNS</sequence>
<dbReference type="AlphaFoldDB" id="A0A418X6Q4"/>
<dbReference type="EMBL" id="QYUN01000002">
    <property type="protein sequence ID" value="RJG08135.1"/>
    <property type="molecule type" value="Genomic_DNA"/>
</dbReference>
<feature type="chain" id="PRO_5019132928" evidence="1">
    <location>
        <begin position="23"/>
        <end position="123"/>
    </location>
</feature>
<evidence type="ECO:0000313" key="2">
    <source>
        <dbReference type="EMBL" id="RJG08135.1"/>
    </source>
</evidence>
<evidence type="ECO:0000313" key="3">
    <source>
        <dbReference type="Proteomes" id="UP000285190"/>
    </source>
</evidence>
<name>A0A418X6Q4_9BURK</name>
<gene>
    <name evidence="2" type="ORF">D3870_16405</name>
</gene>
<dbReference type="Pfam" id="PF11162">
    <property type="entry name" value="DUF2946"/>
    <property type="match status" value="1"/>
</dbReference>
<accession>A0A418X6Q4</accession>
<protein>
    <submittedName>
        <fullName evidence="2">DUF2946 domain-containing protein</fullName>
    </submittedName>
</protein>
<proteinExistence type="predicted"/>
<organism evidence="2 3">
    <name type="scientific">Noviherbaspirillum cavernae</name>
    <dbReference type="NCBI Taxonomy" id="2320862"/>
    <lineage>
        <taxon>Bacteria</taxon>
        <taxon>Pseudomonadati</taxon>
        <taxon>Pseudomonadota</taxon>
        <taxon>Betaproteobacteria</taxon>
        <taxon>Burkholderiales</taxon>
        <taxon>Oxalobacteraceae</taxon>
        <taxon>Noviherbaspirillum</taxon>
    </lineage>
</organism>
<reference evidence="2 3" key="1">
    <citation type="submission" date="2018-09" db="EMBL/GenBank/DDBJ databases">
        <authorList>
            <person name="Zhu H."/>
        </authorList>
    </citation>
    <scope>NUCLEOTIDE SEQUENCE [LARGE SCALE GENOMIC DNA]</scope>
    <source>
        <strain evidence="2 3">K2R10-39</strain>
    </source>
</reference>
<evidence type="ECO:0000256" key="1">
    <source>
        <dbReference type="SAM" id="SignalP"/>
    </source>
</evidence>
<feature type="signal peptide" evidence="1">
    <location>
        <begin position="1"/>
        <end position="22"/>
    </location>
</feature>
<keyword evidence="1" id="KW-0732">Signal</keyword>
<dbReference type="InterPro" id="IPR021333">
    <property type="entry name" value="DUF2946"/>
</dbReference>
<dbReference type="OrthoDB" id="8536886at2"/>
<dbReference type="Proteomes" id="UP000285190">
    <property type="component" value="Unassembled WGS sequence"/>
</dbReference>